<proteinExistence type="predicted"/>
<dbReference type="Gene3D" id="1.25.40.20">
    <property type="entry name" value="Ankyrin repeat-containing domain"/>
    <property type="match status" value="1"/>
</dbReference>
<evidence type="ECO:0000313" key="2">
    <source>
        <dbReference type="Proteomes" id="UP001595999"/>
    </source>
</evidence>
<comment type="caution">
    <text evidence="1">The sequence shown here is derived from an EMBL/GenBank/DDBJ whole genome shotgun (WGS) entry which is preliminary data.</text>
</comment>
<reference evidence="2" key="1">
    <citation type="journal article" date="2019" name="Int. J. Syst. Evol. Microbiol.">
        <title>The Global Catalogue of Microorganisms (GCM) 10K type strain sequencing project: providing services to taxonomists for standard genome sequencing and annotation.</title>
        <authorList>
            <consortium name="The Broad Institute Genomics Platform"/>
            <consortium name="The Broad Institute Genome Sequencing Center for Infectious Disease"/>
            <person name="Wu L."/>
            <person name="Ma J."/>
        </authorList>
    </citation>
    <scope>NUCLEOTIDE SEQUENCE [LARGE SCALE GENOMIC DNA]</scope>
    <source>
        <strain evidence="2">CGMCC 4.7608</strain>
    </source>
</reference>
<dbReference type="EMBL" id="JBHSEK010000004">
    <property type="protein sequence ID" value="MFC4489662.1"/>
    <property type="molecule type" value="Genomic_DNA"/>
</dbReference>
<protein>
    <recommendedName>
        <fullName evidence="3">Ankyrin repeat domain-containing protein</fullName>
    </recommendedName>
</protein>
<sequence>MDDSDFIKLFEAEEELAQGRDHAIKDLIPLMESKQDIDGTPVLFIVAGGEHALDYLMAKHPHLLAQEDRNGFSLLHTATAGGSDVCFEKVLAFFAQTRRLNAKDRNGLSPLAIAAKLGNAHRTGRLIAQGAEVASPLLKSSPWYQAVINIHGEDAAMDCLRVIRDSGNTITADEQQALLAAARSLGNSQLEHWLQHHLDTQ</sequence>
<dbReference type="SUPFAM" id="SSF48403">
    <property type="entry name" value="Ankyrin repeat"/>
    <property type="match status" value="1"/>
</dbReference>
<evidence type="ECO:0000313" key="1">
    <source>
        <dbReference type="EMBL" id="MFC4489662.1"/>
    </source>
</evidence>
<gene>
    <name evidence="1" type="ORF">ACFO0R_08505</name>
</gene>
<accession>A0ABV8ZR60</accession>
<organism evidence="1 2">
    <name type="scientific">Chromobacterium aquaticum</name>
    <dbReference type="NCBI Taxonomy" id="467180"/>
    <lineage>
        <taxon>Bacteria</taxon>
        <taxon>Pseudomonadati</taxon>
        <taxon>Pseudomonadota</taxon>
        <taxon>Betaproteobacteria</taxon>
        <taxon>Neisseriales</taxon>
        <taxon>Chromobacteriaceae</taxon>
        <taxon>Chromobacterium</taxon>
    </lineage>
</organism>
<dbReference type="Proteomes" id="UP001595999">
    <property type="component" value="Unassembled WGS sequence"/>
</dbReference>
<dbReference type="RefSeq" id="WP_231465281.1">
    <property type="nucleotide sequence ID" value="NZ_JAJOHW010000182.1"/>
</dbReference>
<evidence type="ECO:0008006" key="3">
    <source>
        <dbReference type="Google" id="ProtNLM"/>
    </source>
</evidence>
<dbReference type="InterPro" id="IPR036770">
    <property type="entry name" value="Ankyrin_rpt-contain_sf"/>
</dbReference>
<name>A0ABV8ZR60_9NEIS</name>
<keyword evidence="2" id="KW-1185">Reference proteome</keyword>